<proteinExistence type="inferred from homology"/>
<dbReference type="AlphaFoldDB" id="A0A8X8YXE0"/>
<evidence type="ECO:0000313" key="5">
    <source>
        <dbReference type="Proteomes" id="UP000298416"/>
    </source>
</evidence>
<dbReference type="InterPro" id="IPR021410">
    <property type="entry name" value="FAF"/>
</dbReference>
<feature type="compositionally biased region" description="Basic and acidic residues" evidence="2">
    <location>
        <begin position="8"/>
        <end position="24"/>
    </location>
</feature>
<evidence type="ECO:0000313" key="4">
    <source>
        <dbReference type="EMBL" id="KAG6438322.1"/>
    </source>
</evidence>
<gene>
    <name evidence="4" type="ORF">SASPL_103260</name>
</gene>
<dbReference type="PANTHER" id="PTHR33155">
    <property type="entry name" value="FANTASTIC FOUR-LIKE PROTEIN (DUF3049)"/>
    <property type="match status" value="1"/>
</dbReference>
<reference evidence="4" key="2">
    <citation type="submission" date="2020-08" db="EMBL/GenBank/DDBJ databases">
        <title>Plant Genome Project.</title>
        <authorList>
            <person name="Zhang R.-G."/>
        </authorList>
    </citation>
    <scope>NUCLEOTIDE SEQUENCE</scope>
    <source>
        <strain evidence="4">Huo1</strain>
        <tissue evidence="4">Leaf</tissue>
    </source>
</reference>
<feature type="domain" description="FAF" evidence="3">
    <location>
        <begin position="81"/>
        <end position="126"/>
    </location>
</feature>
<evidence type="ECO:0000256" key="2">
    <source>
        <dbReference type="SAM" id="MobiDB-lite"/>
    </source>
</evidence>
<feature type="region of interest" description="Disordered" evidence="2">
    <location>
        <begin position="52"/>
        <end position="86"/>
    </location>
</feature>
<keyword evidence="5" id="KW-1185">Reference proteome</keyword>
<name>A0A8X8YXE0_SALSN</name>
<organism evidence="4">
    <name type="scientific">Salvia splendens</name>
    <name type="common">Scarlet sage</name>
    <dbReference type="NCBI Taxonomy" id="180675"/>
    <lineage>
        <taxon>Eukaryota</taxon>
        <taxon>Viridiplantae</taxon>
        <taxon>Streptophyta</taxon>
        <taxon>Embryophyta</taxon>
        <taxon>Tracheophyta</taxon>
        <taxon>Spermatophyta</taxon>
        <taxon>Magnoliopsida</taxon>
        <taxon>eudicotyledons</taxon>
        <taxon>Gunneridae</taxon>
        <taxon>Pentapetalae</taxon>
        <taxon>asterids</taxon>
        <taxon>lamiids</taxon>
        <taxon>Lamiales</taxon>
        <taxon>Lamiaceae</taxon>
        <taxon>Nepetoideae</taxon>
        <taxon>Mentheae</taxon>
        <taxon>Salviinae</taxon>
        <taxon>Salvia</taxon>
        <taxon>Salvia subgen. Calosphace</taxon>
        <taxon>core Calosphace</taxon>
    </lineage>
</organism>
<evidence type="ECO:0000256" key="1">
    <source>
        <dbReference type="ARBA" id="ARBA00008690"/>
    </source>
</evidence>
<dbReference type="Proteomes" id="UP000298416">
    <property type="component" value="Unassembled WGS sequence"/>
</dbReference>
<dbReference type="EMBL" id="PNBA02000001">
    <property type="protein sequence ID" value="KAG6438322.1"/>
    <property type="molecule type" value="Genomic_DNA"/>
</dbReference>
<feature type="region of interest" description="Disordered" evidence="2">
    <location>
        <begin position="1"/>
        <end position="29"/>
    </location>
</feature>
<protein>
    <recommendedName>
        <fullName evidence="3">FAF domain-containing protein</fullName>
    </recommendedName>
</protein>
<dbReference type="InterPro" id="IPR046431">
    <property type="entry name" value="FAF_dom"/>
</dbReference>
<comment type="caution">
    <text evidence="4">The sequence shown here is derived from an EMBL/GenBank/DDBJ whole genome shotgun (WGS) entry which is preliminary data.</text>
</comment>
<dbReference type="PANTHER" id="PTHR33155:SF8">
    <property type="entry name" value="PROTEIN FANTASTIC FOUR 1"/>
    <property type="match status" value="1"/>
</dbReference>
<dbReference type="OrthoDB" id="1916983at2759"/>
<reference evidence="4" key="1">
    <citation type="submission" date="2018-01" db="EMBL/GenBank/DDBJ databases">
        <authorList>
            <person name="Mao J.F."/>
        </authorList>
    </citation>
    <scope>NUCLEOTIDE SEQUENCE</scope>
    <source>
        <strain evidence="4">Huo1</strain>
        <tissue evidence="4">Leaf</tissue>
    </source>
</reference>
<sequence>MYSPSQHFEAREKCFPQNRKEEPYIHPLSKPSLTSISLDMCTEALCTESGAGIDPFSAPEPSGSRPRRQRAERASRGGKESFPPPLASCLRVHSHREGGRLVISASASRGRRLTAERGDGRLRLSLVIEGGRCEEESVKEEGGKVLLVRCNGERSGNERMHSFQFCVVGS</sequence>
<feature type="compositionally biased region" description="Basic and acidic residues" evidence="2">
    <location>
        <begin position="69"/>
        <end position="79"/>
    </location>
</feature>
<evidence type="ECO:0000259" key="3">
    <source>
        <dbReference type="Pfam" id="PF11250"/>
    </source>
</evidence>
<accession>A0A8X8YXE0</accession>
<dbReference type="Pfam" id="PF11250">
    <property type="entry name" value="FAF"/>
    <property type="match status" value="1"/>
</dbReference>
<comment type="similarity">
    <text evidence="1">Belongs to the fantastic four family.</text>
</comment>